<evidence type="ECO:0000256" key="3">
    <source>
        <dbReference type="ARBA" id="ARBA00022777"/>
    </source>
</evidence>
<evidence type="ECO:0000259" key="5">
    <source>
        <dbReference type="Pfam" id="PF02782"/>
    </source>
</evidence>
<keyword evidence="2" id="KW-0808">Transferase</keyword>
<dbReference type="EMBL" id="NBWZ01000001">
    <property type="protein sequence ID" value="RFA10694.1"/>
    <property type="molecule type" value="Genomic_DNA"/>
</dbReference>
<dbReference type="Pfam" id="PF00370">
    <property type="entry name" value="FGGY_N"/>
    <property type="match status" value="1"/>
</dbReference>
<dbReference type="InterPro" id="IPR000577">
    <property type="entry name" value="Carb_kinase_FGGY"/>
</dbReference>
<organism evidence="6 7">
    <name type="scientific">Subtercola boreus</name>
    <dbReference type="NCBI Taxonomy" id="120213"/>
    <lineage>
        <taxon>Bacteria</taxon>
        <taxon>Bacillati</taxon>
        <taxon>Actinomycetota</taxon>
        <taxon>Actinomycetes</taxon>
        <taxon>Micrococcales</taxon>
        <taxon>Microbacteriaceae</taxon>
        <taxon>Subtercola</taxon>
    </lineage>
</organism>
<dbReference type="InterPro" id="IPR018485">
    <property type="entry name" value="FGGY_C"/>
</dbReference>
<reference evidence="6 7" key="1">
    <citation type="submission" date="2017-04" db="EMBL/GenBank/DDBJ databases">
        <title>Comparative genome analysis of Subtercola boreus.</title>
        <authorList>
            <person name="Cho Y.-J."/>
            <person name="Cho A."/>
            <person name="Kim O.-S."/>
            <person name="Lee J.-I."/>
        </authorList>
    </citation>
    <scope>NUCLEOTIDE SEQUENCE [LARGE SCALE GENOMIC DNA]</scope>
    <source>
        <strain evidence="6 7">K300</strain>
    </source>
</reference>
<accession>A0A3E0VL33</accession>
<keyword evidence="3" id="KW-0418">Kinase</keyword>
<dbReference type="CDD" id="cd07773">
    <property type="entry name" value="ASKHA_NBD_FGGY_FK"/>
    <property type="match status" value="1"/>
</dbReference>
<dbReference type="PIRSF" id="PIRSF000538">
    <property type="entry name" value="GlpK"/>
    <property type="match status" value="1"/>
</dbReference>
<evidence type="ECO:0000313" key="6">
    <source>
        <dbReference type="EMBL" id="RFA10694.1"/>
    </source>
</evidence>
<comment type="caution">
    <text evidence="6">The sequence shown here is derived from an EMBL/GenBank/DDBJ whole genome shotgun (WGS) entry which is preliminary data.</text>
</comment>
<dbReference type="InterPro" id="IPR043129">
    <property type="entry name" value="ATPase_NBD"/>
</dbReference>
<dbReference type="Gene3D" id="3.30.420.40">
    <property type="match status" value="2"/>
</dbReference>
<evidence type="ECO:0000313" key="7">
    <source>
        <dbReference type="Proteomes" id="UP000256486"/>
    </source>
</evidence>
<feature type="domain" description="Carbohydrate kinase FGGY C-terminal" evidence="5">
    <location>
        <begin position="293"/>
        <end position="442"/>
    </location>
</feature>
<comment type="similarity">
    <text evidence="1">Belongs to the FGGY kinase family.</text>
</comment>
<evidence type="ECO:0008006" key="8">
    <source>
        <dbReference type="Google" id="ProtNLM"/>
    </source>
</evidence>
<feature type="domain" description="Carbohydrate kinase FGGY N-terminal" evidence="4">
    <location>
        <begin position="5"/>
        <end position="226"/>
    </location>
</feature>
<dbReference type="Proteomes" id="UP000256486">
    <property type="component" value="Unassembled WGS sequence"/>
</dbReference>
<dbReference type="OrthoDB" id="9782710at2"/>
<dbReference type="GO" id="GO:0016301">
    <property type="term" value="F:kinase activity"/>
    <property type="evidence" value="ECO:0007669"/>
    <property type="project" value="UniProtKB-KW"/>
</dbReference>
<dbReference type="PANTHER" id="PTHR43095:SF2">
    <property type="entry name" value="GLUCONOKINASE"/>
    <property type="match status" value="1"/>
</dbReference>
<dbReference type="SUPFAM" id="SSF53067">
    <property type="entry name" value="Actin-like ATPase domain"/>
    <property type="match status" value="2"/>
</dbReference>
<keyword evidence="7" id="KW-1185">Reference proteome</keyword>
<dbReference type="GO" id="GO:0005975">
    <property type="term" value="P:carbohydrate metabolic process"/>
    <property type="evidence" value="ECO:0007669"/>
    <property type="project" value="InterPro"/>
</dbReference>
<protein>
    <recommendedName>
        <fullName evidence="8">Carbohydrate kinase</fullName>
    </recommendedName>
</protein>
<proteinExistence type="inferred from homology"/>
<gene>
    <name evidence="6" type="ORF">B7R54_16890</name>
</gene>
<dbReference type="InterPro" id="IPR018484">
    <property type="entry name" value="FGGY_N"/>
</dbReference>
<evidence type="ECO:0000259" key="4">
    <source>
        <dbReference type="Pfam" id="PF00370"/>
    </source>
</evidence>
<evidence type="ECO:0000256" key="2">
    <source>
        <dbReference type="ARBA" id="ARBA00022679"/>
    </source>
</evidence>
<evidence type="ECO:0000256" key="1">
    <source>
        <dbReference type="ARBA" id="ARBA00009156"/>
    </source>
</evidence>
<dbReference type="AlphaFoldDB" id="A0A3E0VL33"/>
<dbReference type="PANTHER" id="PTHR43095">
    <property type="entry name" value="SUGAR KINASE"/>
    <property type="match status" value="1"/>
</dbReference>
<dbReference type="InterPro" id="IPR050406">
    <property type="entry name" value="FGGY_Carb_Kinase"/>
</dbReference>
<name>A0A3E0VL33_9MICO</name>
<sequence>MSVLVYAVDVGTTNVKVVLYDEVLTRLAVASAEAQYSRSGNRVEFDPAGLFELVLGLIAECAGAVHGTVGQDAVISLTGQAESLVLNDSAGSPVRPAMSWLDDRATAEAAELGAHFGDDEAFAITGEPFPSATWPAAKLRWLRRHEPETLAATHEVLMVKDDLVRRFTGTAAGELTTRGFTYFWNVPAGEYWDDMLAFCGVPDDSLPQVVPAGTDLGPVASAVERRLPPARSYRLNAGALDHFAAMVGTGSYAPGVVSESAGTVLSLSMLDTEWSFDTATKVSFHPSLDARGTLLFSGADSGGVALEWYRREGLDGMTFADLEKSLSARTVATAEAPIFLPYLTGINPPDFHPSARGAFLGLELGHDRIDLAYAVEEGIAHLLRRNVDYLGGSVREIVSTGGGADSPFWSQLKADVCNVGVLVPDEREATCRGAAVLALVAAGELASLSDAAALSQPAVSRFRPSPSPEREARYRLFDDYLHRLYPSASETENR</sequence>
<dbReference type="Pfam" id="PF02782">
    <property type="entry name" value="FGGY_C"/>
    <property type="match status" value="1"/>
</dbReference>